<gene>
    <name evidence="3" type="primary">amgK</name>
    <name evidence="3" type="ORF">ACFFGE_07610</name>
</gene>
<comment type="caution">
    <text evidence="3">The sequence shown here is derived from an EMBL/GenBank/DDBJ whole genome shotgun (WGS) entry which is preliminary data.</text>
</comment>
<feature type="region of interest" description="Disordered" evidence="1">
    <location>
        <begin position="18"/>
        <end position="69"/>
    </location>
</feature>
<dbReference type="RefSeq" id="WP_376835714.1">
    <property type="nucleotide sequence ID" value="NZ_JBHLSW010000005.1"/>
</dbReference>
<dbReference type="Gene3D" id="3.30.200.20">
    <property type="entry name" value="Phosphorylase Kinase, domain 1"/>
    <property type="match status" value="1"/>
</dbReference>
<feature type="domain" description="Aminoglycoside phosphotransferase" evidence="2">
    <location>
        <begin position="29"/>
        <end position="293"/>
    </location>
</feature>
<organism evidence="3 4">
    <name type="scientific">Brevundimonas balnearis</name>
    <dbReference type="NCBI Taxonomy" id="1572858"/>
    <lineage>
        <taxon>Bacteria</taxon>
        <taxon>Pseudomonadati</taxon>
        <taxon>Pseudomonadota</taxon>
        <taxon>Alphaproteobacteria</taxon>
        <taxon>Caulobacterales</taxon>
        <taxon>Caulobacteraceae</taxon>
        <taxon>Brevundimonas</taxon>
    </lineage>
</organism>
<dbReference type="InterPro" id="IPR002575">
    <property type="entry name" value="Aminoglycoside_PTrfase"/>
</dbReference>
<dbReference type="Pfam" id="PF01636">
    <property type="entry name" value="APH"/>
    <property type="match status" value="1"/>
</dbReference>
<dbReference type="Gene3D" id="3.90.1200.10">
    <property type="match status" value="1"/>
</dbReference>
<keyword evidence="3" id="KW-0808">Transferase</keyword>
<evidence type="ECO:0000259" key="2">
    <source>
        <dbReference type="Pfam" id="PF01636"/>
    </source>
</evidence>
<name>A0ABV6R297_9CAUL</name>
<evidence type="ECO:0000313" key="4">
    <source>
        <dbReference type="Proteomes" id="UP001589906"/>
    </source>
</evidence>
<dbReference type="EMBL" id="JBHLSW010000005">
    <property type="protein sequence ID" value="MFC0633744.1"/>
    <property type="molecule type" value="Genomic_DNA"/>
</dbReference>
<evidence type="ECO:0000313" key="3">
    <source>
        <dbReference type="EMBL" id="MFC0633744.1"/>
    </source>
</evidence>
<accession>A0ABV6R297</accession>
<dbReference type="GO" id="GO:0016301">
    <property type="term" value="F:kinase activity"/>
    <property type="evidence" value="ECO:0007669"/>
    <property type="project" value="UniProtKB-KW"/>
</dbReference>
<protein>
    <submittedName>
        <fullName evidence="3">N-acetylmuramate/N-acetylglucosamine kinase AmgK</fullName>
        <ecNumber evidence="3">2.7.1.221</ecNumber>
    </submittedName>
</protein>
<sequence length="368" mass="40072">MTSSPDIDREDRRRAFLAQAGLADARRAPLPGDASTRRYERLTTPSGTTLMLMDQAPSAESPPADPSWDEARRRAEGWNATARLSAGRIEAFAAVAAHLKGLGLSAPEIVALDPESGLAVLEDFGEAVFARVIEAGADPRDLYFAAIEALARLHAAGPPPEVLDGPGGPWPVQDYDTVALQAGADLFVEWLPKLEPGLAFDAAAIEAWRAAWLPVVEAGAAGASVMAHRDYHAENLIWLAERAGPARAGMIDFQDAVRAHPAWDLHSLLQDARRDVAPELEAAALDRYFALRPETDREAFMRAYAGLAALNEARILGVFARLIVRDGKPRYAAFMPRMWDHLRRNLETRGLEAVARWFAEHAPGEIGR</sequence>
<keyword evidence="4" id="KW-1185">Reference proteome</keyword>
<dbReference type="EC" id="2.7.1.221" evidence="3"/>
<dbReference type="Proteomes" id="UP001589906">
    <property type="component" value="Unassembled WGS sequence"/>
</dbReference>
<reference evidence="3 4" key="1">
    <citation type="submission" date="2024-09" db="EMBL/GenBank/DDBJ databases">
        <authorList>
            <person name="Sun Q."/>
            <person name="Mori K."/>
        </authorList>
    </citation>
    <scope>NUCLEOTIDE SEQUENCE [LARGE SCALE GENOMIC DNA]</scope>
    <source>
        <strain evidence="3 4">NCAIM B.02621</strain>
    </source>
</reference>
<keyword evidence="3" id="KW-0418">Kinase</keyword>
<dbReference type="InterPro" id="IPR011009">
    <property type="entry name" value="Kinase-like_dom_sf"/>
</dbReference>
<dbReference type="NCBIfam" id="NF045698">
    <property type="entry name" value="MurGlcNAcKinAmgK"/>
    <property type="match status" value="1"/>
</dbReference>
<evidence type="ECO:0000256" key="1">
    <source>
        <dbReference type="SAM" id="MobiDB-lite"/>
    </source>
</evidence>
<proteinExistence type="predicted"/>
<dbReference type="SUPFAM" id="SSF56112">
    <property type="entry name" value="Protein kinase-like (PK-like)"/>
    <property type="match status" value="1"/>
</dbReference>